<dbReference type="AlphaFoldDB" id="A0A4C1WTL2"/>
<dbReference type="Proteomes" id="UP000299102">
    <property type="component" value="Unassembled WGS sequence"/>
</dbReference>
<evidence type="ECO:0000313" key="1">
    <source>
        <dbReference type="EMBL" id="GBP53445.1"/>
    </source>
</evidence>
<organism evidence="1 2">
    <name type="scientific">Eumeta variegata</name>
    <name type="common">Bagworm moth</name>
    <name type="synonym">Eumeta japonica</name>
    <dbReference type="NCBI Taxonomy" id="151549"/>
    <lineage>
        <taxon>Eukaryota</taxon>
        <taxon>Metazoa</taxon>
        <taxon>Ecdysozoa</taxon>
        <taxon>Arthropoda</taxon>
        <taxon>Hexapoda</taxon>
        <taxon>Insecta</taxon>
        <taxon>Pterygota</taxon>
        <taxon>Neoptera</taxon>
        <taxon>Endopterygota</taxon>
        <taxon>Lepidoptera</taxon>
        <taxon>Glossata</taxon>
        <taxon>Ditrysia</taxon>
        <taxon>Tineoidea</taxon>
        <taxon>Psychidae</taxon>
        <taxon>Oiketicinae</taxon>
        <taxon>Eumeta</taxon>
    </lineage>
</organism>
<sequence length="122" mass="13893">MDDRDRQPLVVKELLLSCIETWLRGKAMPNPWDKHSNDSMFNYQVSETYRRRRTIRRPVGRRVHAPGLSPSGGQLIVSLTLVNLAERLSPRPYYWGCVNRSSLGLAVFHLRAPSGLCSLESS</sequence>
<proteinExistence type="predicted"/>
<comment type="caution">
    <text evidence="1">The sequence shown here is derived from an EMBL/GenBank/DDBJ whole genome shotgun (WGS) entry which is preliminary data.</text>
</comment>
<keyword evidence="2" id="KW-1185">Reference proteome</keyword>
<reference evidence="1 2" key="1">
    <citation type="journal article" date="2019" name="Commun. Biol.">
        <title>The bagworm genome reveals a unique fibroin gene that provides high tensile strength.</title>
        <authorList>
            <person name="Kono N."/>
            <person name="Nakamura H."/>
            <person name="Ohtoshi R."/>
            <person name="Tomita M."/>
            <person name="Numata K."/>
            <person name="Arakawa K."/>
        </authorList>
    </citation>
    <scope>NUCLEOTIDE SEQUENCE [LARGE SCALE GENOMIC DNA]</scope>
</reference>
<name>A0A4C1WTL2_EUMVA</name>
<accession>A0A4C1WTL2</accession>
<protein>
    <submittedName>
        <fullName evidence="1">Uncharacterized protein</fullName>
    </submittedName>
</protein>
<evidence type="ECO:0000313" key="2">
    <source>
        <dbReference type="Proteomes" id="UP000299102"/>
    </source>
</evidence>
<dbReference type="EMBL" id="BGZK01000625">
    <property type="protein sequence ID" value="GBP53445.1"/>
    <property type="molecule type" value="Genomic_DNA"/>
</dbReference>
<gene>
    <name evidence="1" type="ORF">EVAR_17520_1</name>
</gene>